<name>A0A5B0RHL5_PUCGR</name>
<protein>
    <submittedName>
        <fullName evidence="1">Uncharacterized protein</fullName>
    </submittedName>
</protein>
<reference evidence="1 2" key="1">
    <citation type="submission" date="2019-05" db="EMBL/GenBank/DDBJ databases">
        <title>Emergence of the Ug99 lineage of the wheat stem rust pathogen through somatic hybridization.</title>
        <authorList>
            <person name="Li F."/>
            <person name="Upadhyaya N.M."/>
            <person name="Sperschneider J."/>
            <person name="Matny O."/>
            <person name="Nguyen-Phuc H."/>
            <person name="Mago R."/>
            <person name="Raley C."/>
            <person name="Miller M.E."/>
            <person name="Silverstein K.A.T."/>
            <person name="Henningsen E."/>
            <person name="Hirsch C.D."/>
            <person name="Visser B."/>
            <person name="Pretorius Z.A."/>
            <person name="Steffenson B.J."/>
            <person name="Schwessinger B."/>
            <person name="Dodds P.N."/>
            <person name="Figueroa M."/>
        </authorList>
    </citation>
    <scope>NUCLEOTIDE SEQUENCE [LARGE SCALE GENOMIC DNA]</scope>
    <source>
        <strain evidence="1 2">Ug99</strain>
    </source>
</reference>
<evidence type="ECO:0000313" key="2">
    <source>
        <dbReference type="Proteomes" id="UP000325313"/>
    </source>
</evidence>
<dbReference type="EMBL" id="VDEP01000182">
    <property type="protein sequence ID" value="KAA1125187.1"/>
    <property type="molecule type" value="Genomic_DNA"/>
</dbReference>
<accession>A0A5B0RHL5</accession>
<feature type="non-terminal residue" evidence="1">
    <location>
        <position position="154"/>
    </location>
</feature>
<comment type="caution">
    <text evidence="1">The sequence shown here is derived from an EMBL/GenBank/DDBJ whole genome shotgun (WGS) entry which is preliminary data.</text>
</comment>
<sequence>MGKPMWRIGIALISQCDARYFAGDADVIDRHRLKLGCDSSTQSLRVQLQRQVQSIPDLNTTAIIWTCRSDLPLESDFRHSIPELDWSGLDRLEQYSPQWLLTRAVINWSGPQASLRKLTAVFLSLFESQVPIRLESSETLWTSPFTGPISSRRL</sequence>
<dbReference type="AlphaFoldDB" id="A0A5B0RHL5"/>
<gene>
    <name evidence="1" type="ORF">PGTUg99_012522</name>
</gene>
<dbReference type="Proteomes" id="UP000325313">
    <property type="component" value="Unassembled WGS sequence"/>
</dbReference>
<proteinExistence type="predicted"/>
<organism evidence="1 2">
    <name type="scientific">Puccinia graminis f. sp. tritici</name>
    <dbReference type="NCBI Taxonomy" id="56615"/>
    <lineage>
        <taxon>Eukaryota</taxon>
        <taxon>Fungi</taxon>
        <taxon>Dikarya</taxon>
        <taxon>Basidiomycota</taxon>
        <taxon>Pucciniomycotina</taxon>
        <taxon>Pucciniomycetes</taxon>
        <taxon>Pucciniales</taxon>
        <taxon>Pucciniaceae</taxon>
        <taxon>Puccinia</taxon>
    </lineage>
</organism>
<evidence type="ECO:0000313" key="1">
    <source>
        <dbReference type="EMBL" id="KAA1125187.1"/>
    </source>
</evidence>